<organism evidence="3 4">
    <name type="scientific">Thauera phenolivorans</name>
    <dbReference type="NCBI Taxonomy" id="1792543"/>
    <lineage>
        <taxon>Bacteria</taxon>
        <taxon>Pseudomonadati</taxon>
        <taxon>Pseudomonadota</taxon>
        <taxon>Betaproteobacteria</taxon>
        <taxon>Rhodocyclales</taxon>
        <taxon>Zoogloeaceae</taxon>
        <taxon>Thauera</taxon>
    </lineage>
</organism>
<dbReference type="CDD" id="cd03392">
    <property type="entry name" value="PAP2_like_2"/>
    <property type="match status" value="1"/>
</dbReference>
<comment type="caution">
    <text evidence="3">The sequence shown here is derived from an EMBL/GenBank/DDBJ whole genome shotgun (WGS) entry which is preliminary data.</text>
</comment>
<dbReference type="EMBL" id="JAAYYV010000165">
    <property type="protein sequence ID" value="NLF53987.1"/>
    <property type="molecule type" value="Genomic_DNA"/>
</dbReference>
<dbReference type="SUPFAM" id="SSF48317">
    <property type="entry name" value="Acid phosphatase/Vanadium-dependent haloperoxidase"/>
    <property type="match status" value="1"/>
</dbReference>
<feature type="domain" description="Phosphatidic acid phosphatase type 2/haloperoxidase" evidence="2">
    <location>
        <begin position="99"/>
        <end position="213"/>
    </location>
</feature>
<reference evidence="3 4" key="1">
    <citation type="journal article" date="2020" name="Biotechnol. Biofuels">
        <title>New insights from the biogas microbiome by comprehensive genome-resolved metagenomics of nearly 1600 species originating from multiple anaerobic digesters.</title>
        <authorList>
            <person name="Campanaro S."/>
            <person name="Treu L."/>
            <person name="Rodriguez-R L.M."/>
            <person name="Kovalovszki A."/>
            <person name="Ziels R.M."/>
            <person name="Maus I."/>
            <person name="Zhu X."/>
            <person name="Kougias P.G."/>
            <person name="Basile A."/>
            <person name="Luo G."/>
            <person name="Schluter A."/>
            <person name="Konstantinidis K.T."/>
            <person name="Angelidaki I."/>
        </authorList>
    </citation>
    <scope>NUCLEOTIDE SEQUENCE [LARGE SCALE GENOMIC DNA]</scope>
    <source>
        <strain evidence="3">AS06rmzACSIP_256</strain>
    </source>
</reference>
<dbReference type="Pfam" id="PF01569">
    <property type="entry name" value="PAP2"/>
    <property type="match status" value="1"/>
</dbReference>
<sequence>MNFLRNWLEPRLLAVAAAVTAALWLFIEVGEEVVEGETHAVDSAILLALRAPGDAGDPLGPPWLEAAARDITALGSFTVLGLVILSATAFLLLSGRLRTALFLLLSTAGGALASVLLKAAYDRPRPELVAHGDYVLSASFPSGHAMISALVYLTLGALIARLLPARREKLFVLGVALALSGLVGASRVYLGVHWPTDVLAGWAAGAAWALGWWAVAELWGRRGETA</sequence>
<evidence type="ECO:0000259" key="2">
    <source>
        <dbReference type="SMART" id="SM00014"/>
    </source>
</evidence>
<dbReference type="PANTHER" id="PTHR14969:SF13">
    <property type="entry name" value="AT30094P"/>
    <property type="match status" value="1"/>
</dbReference>
<feature type="transmembrane region" description="Helical" evidence="1">
    <location>
        <begin position="100"/>
        <end position="121"/>
    </location>
</feature>
<dbReference type="InterPro" id="IPR000326">
    <property type="entry name" value="PAP2/HPO"/>
</dbReference>
<protein>
    <submittedName>
        <fullName evidence="3">Phosphatase PAP2 family protein</fullName>
    </submittedName>
</protein>
<feature type="transmembrane region" description="Helical" evidence="1">
    <location>
        <begin position="12"/>
        <end position="27"/>
    </location>
</feature>
<dbReference type="PANTHER" id="PTHR14969">
    <property type="entry name" value="SPHINGOSINE-1-PHOSPHATE PHOSPHOHYDROLASE"/>
    <property type="match status" value="1"/>
</dbReference>
<feature type="transmembrane region" description="Helical" evidence="1">
    <location>
        <begin position="202"/>
        <end position="220"/>
    </location>
</feature>
<keyword evidence="1" id="KW-1133">Transmembrane helix</keyword>
<name>A0A7X7LV66_9RHOO</name>
<proteinExistence type="predicted"/>
<feature type="transmembrane region" description="Helical" evidence="1">
    <location>
        <begin position="170"/>
        <end position="190"/>
    </location>
</feature>
<gene>
    <name evidence="3" type="ORF">GX576_06250</name>
</gene>
<dbReference type="Proteomes" id="UP000536534">
    <property type="component" value="Unassembled WGS sequence"/>
</dbReference>
<dbReference type="InterPro" id="IPR036938">
    <property type="entry name" value="PAP2/HPO_sf"/>
</dbReference>
<evidence type="ECO:0000313" key="3">
    <source>
        <dbReference type="EMBL" id="NLF53987.1"/>
    </source>
</evidence>
<dbReference type="SMART" id="SM00014">
    <property type="entry name" value="acidPPc"/>
    <property type="match status" value="1"/>
</dbReference>
<dbReference type="Gene3D" id="1.20.144.10">
    <property type="entry name" value="Phosphatidic acid phosphatase type 2/haloperoxidase"/>
    <property type="match status" value="2"/>
</dbReference>
<evidence type="ECO:0000313" key="4">
    <source>
        <dbReference type="Proteomes" id="UP000536534"/>
    </source>
</evidence>
<accession>A0A7X7LV66</accession>
<keyword evidence="1" id="KW-0472">Membrane</keyword>
<feature type="transmembrane region" description="Helical" evidence="1">
    <location>
        <begin position="71"/>
        <end position="93"/>
    </location>
</feature>
<evidence type="ECO:0000256" key="1">
    <source>
        <dbReference type="SAM" id="Phobius"/>
    </source>
</evidence>
<keyword evidence="1" id="KW-0812">Transmembrane</keyword>
<feature type="transmembrane region" description="Helical" evidence="1">
    <location>
        <begin position="141"/>
        <end position="163"/>
    </location>
</feature>
<dbReference type="AlphaFoldDB" id="A0A7X7LV66"/>